<dbReference type="GO" id="GO:0016491">
    <property type="term" value="F:oxidoreductase activity"/>
    <property type="evidence" value="ECO:0007669"/>
    <property type="project" value="UniProtKB-KW"/>
</dbReference>
<dbReference type="OrthoDB" id="1933717at2759"/>
<gene>
    <name evidence="3" type="ORF">APLA_LOCUS17720</name>
</gene>
<evidence type="ECO:0000256" key="1">
    <source>
        <dbReference type="ARBA" id="ARBA00006484"/>
    </source>
</evidence>
<evidence type="ECO:0008006" key="5">
    <source>
        <dbReference type="Google" id="ProtNLM"/>
    </source>
</evidence>
<evidence type="ECO:0000256" key="2">
    <source>
        <dbReference type="ARBA" id="ARBA00023002"/>
    </source>
</evidence>
<keyword evidence="2" id="KW-0560">Oxidoreductase</keyword>
<dbReference type="Proteomes" id="UP000494106">
    <property type="component" value="Unassembled WGS sequence"/>
</dbReference>
<dbReference type="PRINTS" id="PR00081">
    <property type="entry name" value="GDHRDH"/>
</dbReference>
<protein>
    <recommendedName>
        <fullName evidence="5">Farnesol dehydrogenase-like</fullName>
    </recommendedName>
</protein>
<proteinExistence type="inferred from homology"/>
<dbReference type="EMBL" id="CADEBC010000858">
    <property type="protein sequence ID" value="CAB3261251.1"/>
    <property type="molecule type" value="Genomic_DNA"/>
</dbReference>
<comment type="caution">
    <text evidence="3">The sequence shown here is derived from an EMBL/GenBank/DDBJ whole genome shotgun (WGS) entry which is preliminary data.</text>
</comment>
<organism evidence="3 4">
    <name type="scientific">Arctia plantaginis</name>
    <name type="common">Wood tiger moth</name>
    <name type="synonym">Phalaena plantaginis</name>
    <dbReference type="NCBI Taxonomy" id="874455"/>
    <lineage>
        <taxon>Eukaryota</taxon>
        <taxon>Metazoa</taxon>
        <taxon>Ecdysozoa</taxon>
        <taxon>Arthropoda</taxon>
        <taxon>Hexapoda</taxon>
        <taxon>Insecta</taxon>
        <taxon>Pterygota</taxon>
        <taxon>Neoptera</taxon>
        <taxon>Endopterygota</taxon>
        <taxon>Lepidoptera</taxon>
        <taxon>Glossata</taxon>
        <taxon>Ditrysia</taxon>
        <taxon>Noctuoidea</taxon>
        <taxon>Erebidae</taxon>
        <taxon>Arctiinae</taxon>
        <taxon>Arctia</taxon>
    </lineage>
</organism>
<evidence type="ECO:0000313" key="3">
    <source>
        <dbReference type="EMBL" id="CAB3261251.1"/>
    </source>
</evidence>
<dbReference type="SUPFAM" id="SSF51735">
    <property type="entry name" value="NAD(P)-binding Rossmann-fold domains"/>
    <property type="match status" value="1"/>
</dbReference>
<dbReference type="InterPro" id="IPR036291">
    <property type="entry name" value="NAD(P)-bd_dom_sf"/>
</dbReference>
<dbReference type="AlphaFoldDB" id="A0A8S1BVM6"/>
<evidence type="ECO:0000313" key="4">
    <source>
        <dbReference type="Proteomes" id="UP000494106"/>
    </source>
</evidence>
<dbReference type="Gene3D" id="3.40.50.720">
    <property type="entry name" value="NAD(P)-binding Rossmann-like Domain"/>
    <property type="match status" value="1"/>
</dbReference>
<dbReference type="InterPro" id="IPR002347">
    <property type="entry name" value="SDR_fam"/>
</dbReference>
<sequence length="242" mass="26753">MKDWVNKVAVVTDCGDDIGITIIEQLAKAGMIVIGFNKDENVLEGVTEKFKSLIANKISGKIVLCRCDITKISQLESAFEKILGAYEGVDVLVNNAYCNTDCLVNTGSVEDFRQIIDVNIYAVVAFIRLVAANMIEKKKRGHIININDLCSYQLPAETRKSVFIAAKAAITSVNEILRHEFRYLKANIKVTNIACGNIESSTEAAQDQPKLKIRDVAKLVKLILNTPEELQVHEVLIDSVAE</sequence>
<accession>A0A8S1BVM6</accession>
<dbReference type="PANTHER" id="PTHR43115">
    <property type="entry name" value="DEHYDROGENASE/REDUCTASE SDR FAMILY MEMBER 11"/>
    <property type="match status" value="1"/>
</dbReference>
<dbReference type="Pfam" id="PF00106">
    <property type="entry name" value="adh_short"/>
    <property type="match status" value="1"/>
</dbReference>
<reference evidence="3 4" key="1">
    <citation type="submission" date="2020-04" db="EMBL/GenBank/DDBJ databases">
        <authorList>
            <person name="Wallbank WR R."/>
            <person name="Pardo Diaz C."/>
            <person name="Kozak K."/>
            <person name="Martin S."/>
            <person name="Jiggins C."/>
            <person name="Moest M."/>
            <person name="Warren A I."/>
            <person name="Byers J.R.P. K."/>
            <person name="Montejo-Kovacevich G."/>
            <person name="Yen C E."/>
        </authorList>
    </citation>
    <scope>NUCLEOTIDE SEQUENCE [LARGE SCALE GENOMIC DNA]</scope>
</reference>
<comment type="similarity">
    <text evidence="1">Belongs to the short-chain dehydrogenases/reductases (SDR) family.</text>
</comment>
<keyword evidence="4" id="KW-1185">Reference proteome</keyword>
<name>A0A8S1BVM6_ARCPL</name>
<dbReference type="PANTHER" id="PTHR43115:SF4">
    <property type="entry name" value="DEHYDROGENASE_REDUCTASE SDR FAMILY MEMBER 11"/>
    <property type="match status" value="1"/>
</dbReference>